<dbReference type="AlphaFoldDB" id="M3B825"/>
<proteinExistence type="predicted"/>
<keyword evidence="3" id="KW-1185">Reference proteome</keyword>
<dbReference type="RefSeq" id="XP_007923071.1">
    <property type="nucleotide sequence ID" value="XM_007924880.1"/>
</dbReference>
<evidence type="ECO:0000313" key="3">
    <source>
        <dbReference type="Proteomes" id="UP000016932"/>
    </source>
</evidence>
<dbReference type="VEuPathDB" id="FungiDB:MYCFIDRAFT_171401"/>
<feature type="region of interest" description="Disordered" evidence="1">
    <location>
        <begin position="100"/>
        <end position="123"/>
    </location>
</feature>
<protein>
    <submittedName>
        <fullName evidence="2">Uncharacterized protein</fullName>
    </submittedName>
</protein>
<organism evidence="2 3">
    <name type="scientific">Pseudocercospora fijiensis (strain CIRAD86)</name>
    <name type="common">Black leaf streak disease fungus</name>
    <name type="synonym">Mycosphaerella fijiensis</name>
    <dbReference type="NCBI Taxonomy" id="383855"/>
    <lineage>
        <taxon>Eukaryota</taxon>
        <taxon>Fungi</taxon>
        <taxon>Dikarya</taxon>
        <taxon>Ascomycota</taxon>
        <taxon>Pezizomycotina</taxon>
        <taxon>Dothideomycetes</taxon>
        <taxon>Dothideomycetidae</taxon>
        <taxon>Mycosphaerellales</taxon>
        <taxon>Mycosphaerellaceae</taxon>
        <taxon>Pseudocercospora</taxon>
    </lineage>
</organism>
<gene>
    <name evidence="2" type="ORF">MYCFIDRAFT_171401</name>
</gene>
<evidence type="ECO:0000313" key="2">
    <source>
        <dbReference type="EMBL" id="EME85473.1"/>
    </source>
</evidence>
<sequence>MISSFGCMQNARSVAADPIFYRGENWHLMLGYCFVSHIHQANHVEEEVMTAESDQPGIYQVAKYLLEARTISPRPRLSLITCEIDTHARKYTALVGFNTDAGTDRIGRNENEENAGKSPDEDR</sequence>
<feature type="compositionally biased region" description="Basic and acidic residues" evidence="1">
    <location>
        <begin position="102"/>
        <end position="123"/>
    </location>
</feature>
<accession>M3B825</accession>
<dbReference type="KEGG" id="pfj:MYCFIDRAFT_171401"/>
<evidence type="ECO:0000256" key="1">
    <source>
        <dbReference type="SAM" id="MobiDB-lite"/>
    </source>
</evidence>
<dbReference type="GeneID" id="19332624"/>
<dbReference type="Proteomes" id="UP000016932">
    <property type="component" value="Unassembled WGS sequence"/>
</dbReference>
<reference evidence="2 3" key="1">
    <citation type="journal article" date="2012" name="PLoS Pathog.">
        <title>Diverse lifestyles and strategies of plant pathogenesis encoded in the genomes of eighteen Dothideomycetes fungi.</title>
        <authorList>
            <person name="Ohm R.A."/>
            <person name="Feau N."/>
            <person name="Henrissat B."/>
            <person name="Schoch C.L."/>
            <person name="Horwitz B.A."/>
            <person name="Barry K.W."/>
            <person name="Condon B.J."/>
            <person name="Copeland A.C."/>
            <person name="Dhillon B."/>
            <person name="Glaser F."/>
            <person name="Hesse C.N."/>
            <person name="Kosti I."/>
            <person name="LaButti K."/>
            <person name="Lindquist E.A."/>
            <person name="Lucas S."/>
            <person name="Salamov A.A."/>
            <person name="Bradshaw R.E."/>
            <person name="Ciuffetti L."/>
            <person name="Hamelin R.C."/>
            <person name="Kema G.H.J."/>
            <person name="Lawrence C."/>
            <person name="Scott J.A."/>
            <person name="Spatafora J.W."/>
            <person name="Turgeon B.G."/>
            <person name="de Wit P.J.G.M."/>
            <person name="Zhong S."/>
            <person name="Goodwin S.B."/>
            <person name="Grigoriev I.V."/>
        </authorList>
    </citation>
    <scope>NUCLEOTIDE SEQUENCE [LARGE SCALE GENOMIC DNA]</scope>
    <source>
        <strain evidence="2 3">CIRAD86</strain>
    </source>
</reference>
<dbReference type="HOGENOM" id="CLU_2016243_0_0_1"/>
<dbReference type="EMBL" id="KB446556">
    <property type="protein sequence ID" value="EME85473.1"/>
    <property type="molecule type" value="Genomic_DNA"/>
</dbReference>
<name>M3B825_PSEFD</name>